<evidence type="ECO:0000313" key="2">
    <source>
        <dbReference type="EMBL" id="MFC4262639.1"/>
    </source>
</evidence>
<evidence type="ECO:0008006" key="4">
    <source>
        <dbReference type="Google" id="ProtNLM"/>
    </source>
</evidence>
<keyword evidence="3" id="KW-1185">Reference proteome</keyword>
<keyword evidence="1" id="KW-0732">Signal</keyword>
<feature type="signal peptide" evidence="1">
    <location>
        <begin position="1"/>
        <end position="24"/>
    </location>
</feature>
<proteinExistence type="predicted"/>
<accession>A0ABV8QUC4</accession>
<dbReference type="PROSITE" id="PS51257">
    <property type="entry name" value="PROKAR_LIPOPROTEIN"/>
    <property type="match status" value="1"/>
</dbReference>
<gene>
    <name evidence="2" type="ORF">ACFOWM_07110</name>
</gene>
<evidence type="ECO:0000313" key="3">
    <source>
        <dbReference type="Proteomes" id="UP001595907"/>
    </source>
</evidence>
<dbReference type="EMBL" id="JBHSCZ010000002">
    <property type="protein sequence ID" value="MFC4262639.1"/>
    <property type="molecule type" value="Genomic_DNA"/>
</dbReference>
<dbReference type="Proteomes" id="UP001595907">
    <property type="component" value="Unassembled WGS sequence"/>
</dbReference>
<name>A0ABV8QUC4_9BACT</name>
<protein>
    <recommendedName>
        <fullName evidence="4">Lipoprotein</fullName>
    </recommendedName>
</protein>
<organism evidence="2 3">
    <name type="scientific">Ferruginibacter yonginensis</name>
    <dbReference type="NCBI Taxonomy" id="1310416"/>
    <lineage>
        <taxon>Bacteria</taxon>
        <taxon>Pseudomonadati</taxon>
        <taxon>Bacteroidota</taxon>
        <taxon>Chitinophagia</taxon>
        <taxon>Chitinophagales</taxon>
        <taxon>Chitinophagaceae</taxon>
        <taxon>Ferruginibacter</taxon>
    </lineage>
</organism>
<evidence type="ECO:0000256" key="1">
    <source>
        <dbReference type="SAM" id="SignalP"/>
    </source>
</evidence>
<comment type="caution">
    <text evidence="2">The sequence shown here is derived from an EMBL/GenBank/DDBJ whole genome shotgun (WGS) entry which is preliminary data.</text>
</comment>
<feature type="chain" id="PRO_5046163298" description="Lipoprotein" evidence="1">
    <location>
        <begin position="25"/>
        <end position="214"/>
    </location>
</feature>
<dbReference type="RefSeq" id="WP_379708283.1">
    <property type="nucleotide sequence ID" value="NZ_JBHSCZ010000002.1"/>
</dbReference>
<reference evidence="3" key="1">
    <citation type="journal article" date="2019" name="Int. J. Syst. Evol. Microbiol.">
        <title>The Global Catalogue of Microorganisms (GCM) 10K type strain sequencing project: providing services to taxonomists for standard genome sequencing and annotation.</title>
        <authorList>
            <consortium name="The Broad Institute Genomics Platform"/>
            <consortium name="The Broad Institute Genome Sequencing Center for Infectious Disease"/>
            <person name="Wu L."/>
            <person name="Ma J."/>
        </authorList>
    </citation>
    <scope>NUCLEOTIDE SEQUENCE [LARGE SCALE GENOMIC DNA]</scope>
    <source>
        <strain evidence="3">CECT 8289</strain>
    </source>
</reference>
<sequence>MYRLKNLFYFSLICFVLTACNEQAQYNQQTSSKVDTTQFTTNAKHCVYSDDTSQLCKCTAEYALKDSFKLTHIKDQFYRSKTGHLYEKTIATKEVQGQDTLVDVTYFNGYFSQEVDPLTFAPLDGWYSKDKNYVYYYRPVSGAMQISKIDMADSKTFKILAGHYKYAMDKNFFYDETQTIKGFIPNKTNLKTDNKGRIIEMTCNNKTYKLEISK</sequence>